<gene>
    <name evidence="11" type="primary">thiM</name>
    <name evidence="12" type="ORF">ACFQ14_05415</name>
</gene>
<dbReference type="GO" id="GO:0016301">
    <property type="term" value="F:kinase activity"/>
    <property type="evidence" value="ECO:0007669"/>
    <property type="project" value="UniProtKB-KW"/>
</dbReference>
<protein>
    <recommendedName>
        <fullName evidence="11">Hydroxyethylthiazole kinase</fullName>
        <ecNumber evidence="11">2.7.1.50</ecNumber>
    </recommendedName>
    <alternativeName>
        <fullName evidence="11">4-methyl-5-beta-hydroxyethylthiazole kinase</fullName>
        <shortName evidence="11">TH kinase</shortName>
        <shortName evidence="11">Thz kinase</shortName>
    </alternativeName>
</protein>
<evidence type="ECO:0000313" key="12">
    <source>
        <dbReference type="EMBL" id="MFD0915839.1"/>
    </source>
</evidence>
<evidence type="ECO:0000256" key="9">
    <source>
        <dbReference type="ARBA" id="ARBA00022842"/>
    </source>
</evidence>
<dbReference type="InterPro" id="IPR029056">
    <property type="entry name" value="Ribokinase-like"/>
</dbReference>
<dbReference type="RefSeq" id="WP_377211685.1">
    <property type="nucleotide sequence ID" value="NZ_JBHTJV010000003.1"/>
</dbReference>
<feature type="binding site" evidence="11">
    <location>
        <position position="155"/>
    </location>
    <ligand>
        <name>ATP</name>
        <dbReference type="ChEBI" id="CHEBI:30616"/>
    </ligand>
</feature>
<dbReference type="EC" id="2.7.1.50" evidence="11"/>
<keyword evidence="8 11" id="KW-0067">ATP-binding</keyword>
<comment type="caution">
    <text evidence="12">The sequence shown here is derived from an EMBL/GenBank/DDBJ whole genome shotgun (WGS) entry which is preliminary data.</text>
</comment>
<evidence type="ECO:0000256" key="3">
    <source>
        <dbReference type="ARBA" id="ARBA00004868"/>
    </source>
</evidence>
<keyword evidence="4 11" id="KW-0808">Transferase</keyword>
<dbReference type="Proteomes" id="UP001597101">
    <property type="component" value="Unassembled WGS sequence"/>
</dbReference>
<reference evidence="13" key="1">
    <citation type="journal article" date="2019" name="Int. J. Syst. Evol. Microbiol.">
        <title>The Global Catalogue of Microorganisms (GCM) 10K type strain sequencing project: providing services to taxonomists for standard genome sequencing and annotation.</title>
        <authorList>
            <consortium name="The Broad Institute Genomics Platform"/>
            <consortium name="The Broad Institute Genome Sequencing Center for Infectious Disease"/>
            <person name="Wu L."/>
            <person name="Ma J."/>
        </authorList>
    </citation>
    <scope>NUCLEOTIDE SEQUENCE [LARGE SCALE GENOMIC DNA]</scope>
    <source>
        <strain evidence="13">CCUG 60023</strain>
    </source>
</reference>
<keyword evidence="5 11" id="KW-0479">Metal-binding</keyword>
<evidence type="ECO:0000313" key="13">
    <source>
        <dbReference type="Proteomes" id="UP001597101"/>
    </source>
</evidence>
<comment type="similarity">
    <text evidence="11">Belongs to the Thz kinase family.</text>
</comment>
<dbReference type="SUPFAM" id="SSF53613">
    <property type="entry name" value="Ribokinase-like"/>
    <property type="match status" value="1"/>
</dbReference>
<evidence type="ECO:0000256" key="5">
    <source>
        <dbReference type="ARBA" id="ARBA00022723"/>
    </source>
</evidence>
<evidence type="ECO:0000256" key="2">
    <source>
        <dbReference type="ARBA" id="ARBA00001946"/>
    </source>
</evidence>
<dbReference type="PRINTS" id="PR01099">
    <property type="entry name" value="HYETHTZKNASE"/>
</dbReference>
<sequence length="252" mass="26700">MAQNAPEYTAEQIADCVARFRTRRPHVHCITNSVAQHFTANVLLAAGATPSMTIAPDEVESFVTMADALLINLGTMDEERKRAAHIAITAANAQSKPWALDPVFVQASKGRMALAQELLKHSPTLLRCNAGEAKALFGDTASFAAQHSEICIAKTGKTDEILQGNFTVGFQNGSPLMDCVTTMGCALNAVMISFSACEDDTALAACAALSLYNIAGEEAAVRAAGPGTFVPHFLDCLAELAPDTIAERVRFA</sequence>
<keyword evidence="9 11" id="KW-0460">Magnesium</keyword>
<accession>A0ABW3FGD5</accession>
<dbReference type="EMBL" id="JBHTJV010000003">
    <property type="protein sequence ID" value="MFD0915839.1"/>
    <property type="molecule type" value="Genomic_DNA"/>
</dbReference>
<proteinExistence type="inferred from homology"/>
<name>A0ABW3FGD5_9HYPH</name>
<feature type="binding site" evidence="11">
    <location>
        <position position="127"/>
    </location>
    <ligand>
        <name>ATP</name>
        <dbReference type="ChEBI" id="CHEBI:30616"/>
    </ligand>
</feature>
<evidence type="ECO:0000256" key="10">
    <source>
        <dbReference type="ARBA" id="ARBA00022977"/>
    </source>
</evidence>
<dbReference type="PIRSF" id="PIRSF000513">
    <property type="entry name" value="Thz_kinase"/>
    <property type="match status" value="1"/>
</dbReference>
<evidence type="ECO:0000256" key="8">
    <source>
        <dbReference type="ARBA" id="ARBA00022840"/>
    </source>
</evidence>
<evidence type="ECO:0000256" key="6">
    <source>
        <dbReference type="ARBA" id="ARBA00022741"/>
    </source>
</evidence>
<keyword evidence="13" id="KW-1185">Reference proteome</keyword>
<comment type="cofactor">
    <cofactor evidence="2 11">
        <name>Mg(2+)</name>
        <dbReference type="ChEBI" id="CHEBI:18420"/>
    </cofactor>
</comment>
<feature type="binding site" evidence="11">
    <location>
        <position position="52"/>
    </location>
    <ligand>
        <name>substrate</name>
    </ligand>
</feature>
<evidence type="ECO:0000256" key="11">
    <source>
        <dbReference type="HAMAP-Rule" id="MF_00228"/>
    </source>
</evidence>
<evidence type="ECO:0000256" key="4">
    <source>
        <dbReference type="ARBA" id="ARBA00022679"/>
    </source>
</evidence>
<comment type="caution">
    <text evidence="11">Lacks conserved residue(s) required for the propagation of feature annotation.</text>
</comment>
<dbReference type="Pfam" id="PF02110">
    <property type="entry name" value="HK"/>
    <property type="match status" value="2"/>
</dbReference>
<keyword evidence="7 11" id="KW-0418">Kinase</keyword>
<dbReference type="HAMAP" id="MF_00228">
    <property type="entry name" value="Thz_kinase"/>
    <property type="match status" value="1"/>
</dbReference>
<comment type="pathway">
    <text evidence="3 11">Cofactor biosynthesis; thiamine diphosphate biosynthesis; 4-methyl-5-(2-phosphoethyl)-thiazole from 5-(2-hydroxyethyl)-4-methylthiazole: step 1/1.</text>
</comment>
<dbReference type="CDD" id="cd01170">
    <property type="entry name" value="THZ_kinase"/>
    <property type="match status" value="1"/>
</dbReference>
<dbReference type="Gene3D" id="3.40.1190.20">
    <property type="match status" value="1"/>
</dbReference>
<comment type="catalytic activity">
    <reaction evidence="1 11">
        <text>5-(2-hydroxyethyl)-4-methylthiazole + ATP = 4-methyl-5-(2-phosphooxyethyl)-thiazole + ADP + H(+)</text>
        <dbReference type="Rhea" id="RHEA:24212"/>
        <dbReference type="ChEBI" id="CHEBI:15378"/>
        <dbReference type="ChEBI" id="CHEBI:17957"/>
        <dbReference type="ChEBI" id="CHEBI:30616"/>
        <dbReference type="ChEBI" id="CHEBI:58296"/>
        <dbReference type="ChEBI" id="CHEBI:456216"/>
        <dbReference type="EC" id="2.7.1.50"/>
    </reaction>
</comment>
<keyword evidence="6 11" id="KW-0547">Nucleotide-binding</keyword>
<dbReference type="InterPro" id="IPR000417">
    <property type="entry name" value="Hyethyz_kinase"/>
</dbReference>
<keyword evidence="10 11" id="KW-0784">Thiamine biosynthesis</keyword>
<organism evidence="12 13">
    <name type="scientific">Pseudahrensia aquimaris</name>
    <dbReference type="NCBI Taxonomy" id="744461"/>
    <lineage>
        <taxon>Bacteria</taxon>
        <taxon>Pseudomonadati</taxon>
        <taxon>Pseudomonadota</taxon>
        <taxon>Alphaproteobacteria</taxon>
        <taxon>Hyphomicrobiales</taxon>
        <taxon>Ahrensiaceae</taxon>
        <taxon>Pseudahrensia</taxon>
    </lineage>
</organism>
<evidence type="ECO:0000256" key="1">
    <source>
        <dbReference type="ARBA" id="ARBA00001771"/>
    </source>
</evidence>
<evidence type="ECO:0000256" key="7">
    <source>
        <dbReference type="ARBA" id="ARBA00022777"/>
    </source>
</evidence>
<comment type="function">
    <text evidence="11">Catalyzes the phosphorylation of the hydroxyl group of 4-methyl-5-beta-hydroxyethylthiazole (THZ).</text>
</comment>